<reference evidence="1 2" key="1">
    <citation type="journal article" date="2019" name="Nat. Plants">
        <title>Genome sequencing of Musa balbisiana reveals subgenome evolution and function divergence in polyploid bananas.</title>
        <authorList>
            <person name="Yao X."/>
        </authorList>
    </citation>
    <scope>NUCLEOTIDE SEQUENCE [LARGE SCALE GENOMIC DNA]</scope>
    <source>
        <strain evidence="2">cv. DH-PKW</strain>
        <tissue evidence="1">Leaves</tissue>
    </source>
</reference>
<dbReference type="EMBL" id="PYDT01000179">
    <property type="protein sequence ID" value="THU43160.1"/>
    <property type="molecule type" value="Genomic_DNA"/>
</dbReference>
<proteinExistence type="predicted"/>
<organism evidence="1 2">
    <name type="scientific">Musa balbisiana</name>
    <name type="common">Banana</name>
    <dbReference type="NCBI Taxonomy" id="52838"/>
    <lineage>
        <taxon>Eukaryota</taxon>
        <taxon>Viridiplantae</taxon>
        <taxon>Streptophyta</taxon>
        <taxon>Embryophyta</taxon>
        <taxon>Tracheophyta</taxon>
        <taxon>Spermatophyta</taxon>
        <taxon>Magnoliopsida</taxon>
        <taxon>Liliopsida</taxon>
        <taxon>Zingiberales</taxon>
        <taxon>Musaceae</taxon>
        <taxon>Musa</taxon>
    </lineage>
</organism>
<gene>
    <name evidence="1" type="ORF">C4D60_Mb00t07080</name>
</gene>
<evidence type="ECO:0000313" key="2">
    <source>
        <dbReference type="Proteomes" id="UP000317650"/>
    </source>
</evidence>
<dbReference type="Proteomes" id="UP000317650">
    <property type="component" value="Unassembled WGS sequence"/>
</dbReference>
<evidence type="ECO:0000313" key="1">
    <source>
        <dbReference type="EMBL" id="THU43160.1"/>
    </source>
</evidence>
<comment type="caution">
    <text evidence="1">The sequence shown here is derived from an EMBL/GenBank/DDBJ whole genome shotgun (WGS) entry which is preliminary data.</text>
</comment>
<protein>
    <submittedName>
        <fullName evidence="1">Uncharacterized protein</fullName>
    </submittedName>
</protein>
<dbReference type="AlphaFoldDB" id="A0A4S8I5L9"/>
<name>A0A4S8I5L9_MUSBA</name>
<sequence length="79" mass="8476">MPTLASSASGNVRPTAEGEVYGPWIRVQRRGSRKRFVPALGRRLAVAAEAVPSSTREAHVVNGHLGKLDVITVQGLEDK</sequence>
<accession>A0A4S8I5L9</accession>
<keyword evidence="2" id="KW-1185">Reference proteome</keyword>